<dbReference type="InterPro" id="IPR001890">
    <property type="entry name" value="RNA-binding_CRM"/>
</dbReference>
<dbReference type="FunFam" id="3.30.110.60:FF:000004">
    <property type="entry name" value="RNA-binding CRS1 / YhbY (CRM) domain protein"/>
    <property type="match status" value="1"/>
</dbReference>
<dbReference type="AlphaFoldDB" id="G3MGR2"/>
<organism evidence="6">
    <name type="scientific">Amblyomma maculatum</name>
    <name type="common">Gulf Coast tick</name>
    <dbReference type="NCBI Taxonomy" id="34609"/>
    <lineage>
        <taxon>Eukaryota</taxon>
        <taxon>Metazoa</taxon>
        <taxon>Ecdysozoa</taxon>
        <taxon>Arthropoda</taxon>
        <taxon>Chelicerata</taxon>
        <taxon>Arachnida</taxon>
        <taxon>Acari</taxon>
        <taxon>Parasitiformes</taxon>
        <taxon>Ixodida</taxon>
        <taxon>Ixodoidea</taxon>
        <taxon>Ixodidae</taxon>
        <taxon>Amblyomminae</taxon>
        <taxon>Amblyomma</taxon>
    </lineage>
</organism>
<evidence type="ECO:0000256" key="3">
    <source>
        <dbReference type="SAM" id="MobiDB-lite"/>
    </source>
</evidence>
<feature type="region of interest" description="Disordered" evidence="3">
    <location>
        <begin position="62"/>
        <end position="87"/>
    </location>
</feature>
<dbReference type="PANTHER" id="PTHR47714">
    <property type="entry name" value="CRS1/YHBY DOMAIN CONTAINING PROTEIN, EXPRESSED"/>
    <property type="match status" value="1"/>
</dbReference>
<dbReference type="Pfam" id="PF01985">
    <property type="entry name" value="CRS1_YhbY"/>
    <property type="match status" value="1"/>
</dbReference>
<proteinExistence type="evidence at transcript level"/>
<dbReference type="PANTHER" id="PTHR47714:SF1">
    <property type="entry name" value="RNA-BINDING CRS1 _ YHBY (CRM) DOMAIN PROTEIN"/>
    <property type="match status" value="1"/>
</dbReference>
<dbReference type="Gene3D" id="3.30.110.60">
    <property type="entry name" value="YhbY-like"/>
    <property type="match status" value="1"/>
</dbReference>
<keyword evidence="1 2" id="KW-0694">RNA-binding</keyword>
<protein>
    <recommendedName>
        <fullName evidence="5">CRM domain-containing protein</fullName>
    </recommendedName>
</protein>
<feature type="non-terminal residue" evidence="6">
    <location>
        <position position="1"/>
    </location>
</feature>
<keyword evidence="4" id="KW-0812">Transmembrane</keyword>
<feature type="region of interest" description="Disordered" evidence="3">
    <location>
        <begin position="185"/>
        <end position="211"/>
    </location>
</feature>
<feature type="transmembrane region" description="Helical" evidence="4">
    <location>
        <begin position="12"/>
        <end position="34"/>
    </location>
</feature>
<dbReference type="PROSITE" id="PS51295">
    <property type="entry name" value="CRM"/>
    <property type="match status" value="1"/>
</dbReference>
<dbReference type="InterPro" id="IPR035920">
    <property type="entry name" value="YhbY-like_sf"/>
</dbReference>
<evidence type="ECO:0000256" key="4">
    <source>
        <dbReference type="SAM" id="Phobius"/>
    </source>
</evidence>
<accession>G3MGR2</accession>
<feature type="compositionally biased region" description="Polar residues" evidence="3">
    <location>
        <begin position="74"/>
        <end position="84"/>
    </location>
</feature>
<keyword evidence="4" id="KW-1133">Transmembrane helix</keyword>
<name>G3MGR2_AMBMU</name>
<dbReference type="GO" id="GO:0003723">
    <property type="term" value="F:RNA binding"/>
    <property type="evidence" value="ECO:0007669"/>
    <property type="project" value="UniProtKB-UniRule"/>
</dbReference>
<evidence type="ECO:0000256" key="1">
    <source>
        <dbReference type="ARBA" id="ARBA00022884"/>
    </source>
</evidence>
<evidence type="ECO:0000259" key="5">
    <source>
        <dbReference type="PROSITE" id="PS51295"/>
    </source>
</evidence>
<sequence>EVFVWYSAHSFILSMALAMSLASISGCAVVRLSLVPSYRLSPPWSSSIRLFCASSTVTSLKIKEEEEEEEEKSTTNGAGESLNLTPPPKLTVKEKKELASYAHSLGKKLKSQQVGKSGVTPSLAASFVENLESNELLKLKVHGTCPGELIDVIKQLEVATGSVAVDQIGRSVILYRPSLSKMKKREAASARRSQGYPAKIQRKWQPSGISG</sequence>
<keyword evidence="4" id="KW-0472">Membrane</keyword>
<feature type="domain" description="CRM" evidence="5">
    <location>
        <begin position="88"/>
        <end position="187"/>
    </location>
</feature>
<reference evidence="6" key="1">
    <citation type="journal article" date="2011" name="PLoS ONE">
        <title>A deep insight into the sialotranscriptome of the gulf coast tick, Amblyomma maculatum.</title>
        <authorList>
            <person name="Karim S."/>
            <person name="Singh P."/>
            <person name="Ribeiro J.M."/>
        </authorList>
    </citation>
    <scope>NUCLEOTIDE SEQUENCE</scope>
    <source>
        <tissue evidence="6">Salivary gland</tissue>
    </source>
</reference>
<evidence type="ECO:0000256" key="2">
    <source>
        <dbReference type="PROSITE-ProRule" id="PRU00626"/>
    </source>
</evidence>
<evidence type="ECO:0000313" key="6">
    <source>
        <dbReference type="EMBL" id="AEO32680.1"/>
    </source>
</evidence>
<dbReference type="SMART" id="SM01103">
    <property type="entry name" value="CRS1_YhbY"/>
    <property type="match status" value="1"/>
</dbReference>
<dbReference type="EMBL" id="JO841063">
    <property type="protein sequence ID" value="AEO32680.1"/>
    <property type="molecule type" value="mRNA"/>
</dbReference>
<dbReference type="SUPFAM" id="SSF75471">
    <property type="entry name" value="YhbY-like"/>
    <property type="match status" value="1"/>
</dbReference>